<dbReference type="AlphaFoldDB" id="F2EEK3"/>
<feature type="region of interest" description="Disordered" evidence="1">
    <location>
        <begin position="104"/>
        <end position="131"/>
    </location>
</feature>
<sequence>MGAGQDPEAGAADGGEKRMAHSSSSGPLPPSEPPHLRGQDPAQYQYGTFHPPPPPARRLPPACPARRLPPACPARRLPPACPAPRLLRRRLPAAEAALRARRPVLLPGVPDRPKHRSQEKGMEIHRDRTEQAVKRRAQIAVLVELRPDRPWRDRAVEEGGRVGL</sequence>
<reference evidence="2" key="1">
    <citation type="journal article" date="2011" name="Plant Physiol.">
        <title>Comprehensive sequence analysis of 24,783 barley full-length cDNAs derived from 12 clone libraries.</title>
        <authorList>
            <person name="Matsumoto T."/>
            <person name="Tanaka T."/>
            <person name="Sakai H."/>
            <person name="Amano N."/>
            <person name="Kanamori H."/>
            <person name="Kurita K."/>
            <person name="Kikuta A."/>
            <person name="Kamiya K."/>
            <person name="Yamamoto M."/>
            <person name="Ikawa H."/>
            <person name="Fujii N."/>
            <person name="Hori K."/>
            <person name="Itoh T."/>
            <person name="Sato K."/>
        </authorList>
    </citation>
    <scope>NUCLEOTIDE SEQUENCE</scope>
    <source>
        <tissue evidence="2">Seed</tissue>
    </source>
</reference>
<evidence type="ECO:0000256" key="1">
    <source>
        <dbReference type="SAM" id="MobiDB-lite"/>
    </source>
</evidence>
<evidence type="ECO:0000313" key="2">
    <source>
        <dbReference type="EMBL" id="BAK05775.1"/>
    </source>
</evidence>
<proteinExistence type="evidence at transcript level"/>
<feature type="compositionally biased region" description="Basic and acidic residues" evidence="1">
    <location>
        <begin position="116"/>
        <end position="131"/>
    </location>
</feature>
<name>F2EEK3_HORVV</name>
<feature type="region of interest" description="Disordered" evidence="1">
    <location>
        <begin position="1"/>
        <end position="81"/>
    </location>
</feature>
<organism evidence="2">
    <name type="scientific">Hordeum vulgare subsp. vulgare</name>
    <name type="common">Domesticated barley</name>
    <dbReference type="NCBI Taxonomy" id="112509"/>
    <lineage>
        <taxon>Eukaryota</taxon>
        <taxon>Viridiplantae</taxon>
        <taxon>Streptophyta</taxon>
        <taxon>Embryophyta</taxon>
        <taxon>Tracheophyta</taxon>
        <taxon>Spermatophyta</taxon>
        <taxon>Magnoliopsida</taxon>
        <taxon>Liliopsida</taxon>
        <taxon>Poales</taxon>
        <taxon>Poaceae</taxon>
        <taxon>BOP clade</taxon>
        <taxon>Pooideae</taxon>
        <taxon>Triticodae</taxon>
        <taxon>Triticeae</taxon>
        <taxon>Hordeinae</taxon>
        <taxon>Hordeum</taxon>
    </lineage>
</organism>
<protein>
    <submittedName>
        <fullName evidence="2">Predicted protein</fullName>
    </submittedName>
</protein>
<accession>F2EEK3</accession>
<dbReference type="EMBL" id="AK374579">
    <property type="protein sequence ID" value="BAK05775.1"/>
    <property type="molecule type" value="mRNA"/>
</dbReference>
<feature type="compositionally biased region" description="Low complexity" evidence="1">
    <location>
        <begin position="64"/>
        <end position="78"/>
    </location>
</feature>
<feature type="compositionally biased region" description="Pro residues" evidence="1">
    <location>
        <begin position="50"/>
        <end position="63"/>
    </location>
</feature>